<dbReference type="PROSITE" id="PS50893">
    <property type="entry name" value="ABC_TRANSPORTER_2"/>
    <property type="match status" value="1"/>
</dbReference>
<keyword evidence="12" id="KW-1185">Reference proteome</keyword>
<dbReference type="SUPFAM" id="SSF52540">
    <property type="entry name" value="P-loop containing nucleoside triphosphate hydrolases"/>
    <property type="match status" value="1"/>
</dbReference>
<keyword evidence="7" id="KW-0408">Iron</keyword>
<dbReference type="Pfam" id="PF00005">
    <property type="entry name" value="ABC_tran"/>
    <property type="match status" value="1"/>
</dbReference>
<reference evidence="12" key="1">
    <citation type="journal article" date="2020" name="Microbiol. Resour. Announc.">
        <title>Complete Genome Sequence of Geobacillus sp. Strain E55-1, Isolated from Mine Geyser in Japan.</title>
        <authorList>
            <person name="Miyazaki K."/>
            <person name="Hase E."/>
            <person name="Tokito N."/>
        </authorList>
    </citation>
    <scope>NUCLEOTIDE SEQUENCE [LARGE SCALE GENOMIC DNA]</scope>
    <source>
        <strain evidence="12">E55-1</strain>
    </source>
</reference>
<keyword evidence="9" id="KW-0472">Membrane</keyword>
<dbReference type="InterPro" id="IPR027417">
    <property type="entry name" value="P-loop_NTPase"/>
</dbReference>
<evidence type="ECO:0000256" key="9">
    <source>
        <dbReference type="ARBA" id="ARBA00023136"/>
    </source>
</evidence>
<dbReference type="RefSeq" id="WP_051962740.1">
    <property type="nucleotide sequence ID" value="NZ_AP022557.1"/>
</dbReference>
<evidence type="ECO:0000256" key="5">
    <source>
        <dbReference type="ARBA" id="ARBA00022741"/>
    </source>
</evidence>
<keyword evidence="2" id="KW-0813">Transport</keyword>
<dbReference type="SMART" id="SM00382">
    <property type="entry name" value="AAA"/>
    <property type="match status" value="1"/>
</dbReference>
<keyword evidence="4" id="KW-0410">Iron transport</keyword>
<dbReference type="InterPro" id="IPR051535">
    <property type="entry name" value="Siderophore_ABC-ATPase"/>
</dbReference>
<evidence type="ECO:0000256" key="3">
    <source>
        <dbReference type="ARBA" id="ARBA00022475"/>
    </source>
</evidence>
<evidence type="ECO:0000313" key="11">
    <source>
        <dbReference type="EMBL" id="BBW98835.1"/>
    </source>
</evidence>
<evidence type="ECO:0000256" key="6">
    <source>
        <dbReference type="ARBA" id="ARBA00022840"/>
    </source>
</evidence>
<dbReference type="GO" id="GO:0016887">
    <property type="term" value="F:ATP hydrolysis activity"/>
    <property type="evidence" value="ECO:0007669"/>
    <property type="project" value="InterPro"/>
</dbReference>
<name>A0A679FVV3_9BACL</name>
<dbReference type="InterPro" id="IPR003439">
    <property type="entry name" value="ABC_transporter-like_ATP-bd"/>
</dbReference>
<dbReference type="FunFam" id="3.40.50.300:FF:000134">
    <property type="entry name" value="Iron-enterobactin ABC transporter ATP-binding protein"/>
    <property type="match status" value="1"/>
</dbReference>
<organism evidence="11 12">
    <name type="scientific">Geobacillus subterraneus</name>
    <dbReference type="NCBI Taxonomy" id="129338"/>
    <lineage>
        <taxon>Bacteria</taxon>
        <taxon>Bacillati</taxon>
        <taxon>Bacillota</taxon>
        <taxon>Bacilli</taxon>
        <taxon>Bacillales</taxon>
        <taxon>Anoxybacillaceae</taxon>
        <taxon>Geobacillus</taxon>
    </lineage>
</organism>
<dbReference type="InterPro" id="IPR017871">
    <property type="entry name" value="ABC_transporter-like_CS"/>
</dbReference>
<keyword evidence="3" id="KW-1003">Cell membrane</keyword>
<evidence type="ECO:0000256" key="1">
    <source>
        <dbReference type="ARBA" id="ARBA00004202"/>
    </source>
</evidence>
<evidence type="ECO:0000256" key="7">
    <source>
        <dbReference type="ARBA" id="ARBA00023004"/>
    </source>
</evidence>
<feature type="domain" description="ABC transporter" evidence="10">
    <location>
        <begin position="2"/>
        <end position="238"/>
    </location>
</feature>
<gene>
    <name evidence="11" type="ORF">GsuE55_36680</name>
</gene>
<evidence type="ECO:0000313" key="12">
    <source>
        <dbReference type="Proteomes" id="UP000501421"/>
    </source>
</evidence>
<dbReference type="EMBL" id="AP022557">
    <property type="protein sequence ID" value="BBW98835.1"/>
    <property type="molecule type" value="Genomic_DNA"/>
</dbReference>
<dbReference type="InterPro" id="IPR003593">
    <property type="entry name" value="AAA+_ATPase"/>
</dbReference>
<keyword evidence="6 11" id="KW-0067">ATP-binding</keyword>
<protein>
    <submittedName>
        <fullName evidence="11">Iron ABC transporter ATP-binding protein</fullName>
    </submittedName>
</protein>
<comment type="subcellular location">
    <subcellularLocation>
        <location evidence="1">Cell membrane</location>
        <topology evidence="1">Peripheral membrane protein</topology>
    </subcellularLocation>
</comment>
<dbReference type="Proteomes" id="UP000501421">
    <property type="component" value="Chromosome"/>
</dbReference>
<keyword evidence="8" id="KW-0406">Ion transport</keyword>
<dbReference type="PROSITE" id="PS00211">
    <property type="entry name" value="ABC_TRANSPORTER_1"/>
    <property type="match status" value="1"/>
</dbReference>
<keyword evidence="5" id="KW-0547">Nucleotide-binding</keyword>
<accession>A0A679FVV3</accession>
<dbReference type="PANTHER" id="PTHR42771:SF11">
    <property type="entry name" value="FERRICHROME TRANSPORT ATP-BINDING PROTEIN FHUC"/>
    <property type="match status" value="1"/>
</dbReference>
<dbReference type="AlphaFoldDB" id="A0A679FVV3"/>
<dbReference type="PANTHER" id="PTHR42771">
    <property type="entry name" value="IRON(3+)-HYDROXAMATE IMPORT ATP-BINDING PROTEIN FHUC"/>
    <property type="match status" value="1"/>
</dbReference>
<evidence type="ECO:0000256" key="4">
    <source>
        <dbReference type="ARBA" id="ARBA00022496"/>
    </source>
</evidence>
<dbReference type="Gene3D" id="3.40.50.300">
    <property type="entry name" value="P-loop containing nucleotide triphosphate hydrolases"/>
    <property type="match status" value="1"/>
</dbReference>
<sequence length="278" mass="31699">MLFVRDVVYRHSDSFALEHINLEIREGEITSIIGPNGSGKSTLLRIVARLLQPLEGMVILDGRQLKSWGQKELAQTMTMLPQLTNHLLDITVSELVELGRYPYQRWAANLSQEDQRVIEWALNVTNLTSYANRFLPSLSGGERQRAWIAMAIAQCPKLLLLDEPTNHLDIVHQLEVMELVRQLNKQWGVTVVMVLHDINQAAQYSDRMIVVKQGRIVYEGAPQQVMCEEMFREVFGIDVHIVYDEDHQPFFFPKRRRDAAAAKQSHSSTVGSVIHGAM</sequence>
<evidence type="ECO:0000259" key="10">
    <source>
        <dbReference type="PROSITE" id="PS50893"/>
    </source>
</evidence>
<evidence type="ECO:0000256" key="8">
    <source>
        <dbReference type="ARBA" id="ARBA00023065"/>
    </source>
</evidence>
<evidence type="ECO:0000256" key="2">
    <source>
        <dbReference type="ARBA" id="ARBA00022448"/>
    </source>
</evidence>
<dbReference type="CDD" id="cd03214">
    <property type="entry name" value="ABC_Iron-Siderophores_B12_Hemin"/>
    <property type="match status" value="1"/>
</dbReference>
<dbReference type="GO" id="GO:0006826">
    <property type="term" value="P:iron ion transport"/>
    <property type="evidence" value="ECO:0007669"/>
    <property type="project" value="UniProtKB-KW"/>
</dbReference>
<dbReference type="GO" id="GO:0005524">
    <property type="term" value="F:ATP binding"/>
    <property type="evidence" value="ECO:0007669"/>
    <property type="project" value="UniProtKB-KW"/>
</dbReference>
<dbReference type="GO" id="GO:0005886">
    <property type="term" value="C:plasma membrane"/>
    <property type="evidence" value="ECO:0007669"/>
    <property type="project" value="UniProtKB-SubCell"/>
</dbReference>
<proteinExistence type="predicted"/>